<feature type="region of interest" description="Disordered" evidence="1">
    <location>
        <begin position="83"/>
        <end position="105"/>
    </location>
</feature>
<sequence length="105" mass="11304">METINAVAVFWKLSLLTGSKFHTGSGIRAQVGRWGGHLSHGSVLRLFWHAGTLATRPFISQLEGRSPPPIVVTFPPVATVMPPVSSRGRCSSRVTTGQSLEDPKP</sequence>
<evidence type="ECO:0000256" key="1">
    <source>
        <dbReference type="SAM" id="MobiDB-lite"/>
    </source>
</evidence>
<comment type="caution">
    <text evidence="2">The sequence shown here is derived from an EMBL/GenBank/DDBJ whole genome shotgun (WGS) entry which is preliminary data.</text>
</comment>
<protein>
    <submittedName>
        <fullName evidence="2">Uncharacterized protein</fullName>
    </submittedName>
</protein>
<feature type="compositionally biased region" description="Polar residues" evidence="1">
    <location>
        <begin position="88"/>
        <end position="99"/>
    </location>
</feature>
<proteinExistence type="predicted"/>
<name>A0AAD7S079_9TELE</name>
<evidence type="ECO:0000313" key="3">
    <source>
        <dbReference type="Proteomes" id="UP001221898"/>
    </source>
</evidence>
<dbReference type="Proteomes" id="UP001221898">
    <property type="component" value="Unassembled WGS sequence"/>
</dbReference>
<accession>A0AAD7S079</accession>
<reference evidence="2" key="1">
    <citation type="journal article" date="2023" name="Science">
        <title>Genome structures resolve the early diversification of teleost fishes.</title>
        <authorList>
            <person name="Parey E."/>
            <person name="Louis A."/>
            <person name="Montfort J."/>
            <person name="Bouchez O."/>
            <person name="Roques C."/>
            <person name="Iampietro C."/>
            <person name="Lluch J."/>
            <person name="Castinel A."/>
            <person name="Donnadieu C."/>
            <person name="Desvignes T."/>
            <person name="Floi Bucao C."/>
            <person name="Jouanno E."/>
            <person name="Wen M."/>
            <person name="Mejri S."/>
            <person name="Dirks R."/>
            <person name="Jansen H."/>
            <person name="Henkel C."/>
            <person name="Chen W.J."/>
            <person name="Zahm M."/>
            <person name="Cabau C."/>
            <person name="Klopp C."/>
            <person name="Thompson A.W."/>
            <person name="Robinson-Rechavi M."/>
            <person name="Braasch I."/>
            <person name="Lecointre G."/>
            <person name="Bobe J."/>
            <person name="Postlethwait J.H."/>
            <person name="Berthelot C."/>
            <person name="Roest Crollius H."/>
            <person name="Guiguen Y."/>
        </authorList>
    </citation>
    <scope>NUCLEOTIDE SEQUENCE</scope>
    <source>
        <strain evidence="2">NC1722</strain>
    </source>
</reference>
<dbReference type="AlphaFoldDB" id="A0AAD7S079"/>
<dbReference type="EMBL" id="JAINUG010000136">
    <property type="protein sequence ID" value="KAJ8393580.1"/>
    <property type="molecule type" value="Genomic_DNA"/>
</dbReference>
<gene>
    <name evidence="2" type="ORF">AAFF_G00060530</name>
</gene>
<keyword evidence="3" id="KW-1185">Reference proteome</keyword>
<organism evidence="2 3">
    <name type="scientific">Aldrovandia affinis</name>
    <dbReference type="NCBI Taxonomy" id="143900"/>
    <lineage>
        <taxon>Eukaryota</taxon>
        <taxon>Metazoa</taxon>
        <taxon>Chordata</taxon>
        <taxon>Craniata</taxon>
        <taxon>Vertebrata</taxon>
        <taxon>Euteleostomi</taxon>
        <taxon>Actinopterygii</taxon>
        <taxon>Neopterygii</taxon>
        <taxon>Teleostei</taxon>
        <taxon>Notacanthiformes</taxon>
        <taxon>Halosauridae</taxon>
        <taxon>Aldrovandia</taxon>
    </lineage>
</organism>
<evidence type="ECO:0000313" key="2">
    <source>
        <dbReference type="EMBL" id="KAJ8393580.1"/>
    </source>
</evidence>